<proteinExistence type="predicted"/>
<reference evidence="1" key="1">
    <citation type="submission" date="2016-03" db="EMBL/GenBank/DDBJ databases">
        <title>Updated assembly of Pseudogymnoascus destructans, the fungus causing white-nose syndrome of bats.</title>
        <authorList>
            <person name="Palmer J.M."/>
            <person name="Drees K.P."/>
            <person name="Foster J.T."/>
            <person name="Lindner D.L."/>
        </authorList>
    </citation>
    <scope>NUCLEOTIDE SEQUENCE [LARGE SCALE GENOMIC DNA]</scope>
    <source>
        <strain evidence="1">20631-21</strain>
    </source>
</reference>
<name>A0A177A3B5_9PEZI</name>
<gene>
    <name evidence="1" type="ORF">VC83_07305</name>
</gene>
<evidence type="ECO:0000313" key="1">
    <source>
        <dbReference type="EMBL" id="OAF56597.1"/>
    </source>
</evidence>
<dbReference type="EMBL" id="KV441403">
    <property type="protein sequence ID" value="OAF56597.1"/>
    <property type="molecule type" value="Genomic_DNA"/>
</dbReference>
<dbReference type="Proteomes" id="UP000077154">
    <property type="component" value="Unassembled WGS sequence"/>
</dbReference>
<dbReference type="RefSeq" id="XP_024321891.1">
    <property type="nucleotide sequence ID" value="XM_024470880.1"/>
</dbReference>
<sequence length="67" mass="7677">MAPGSPRNTQYRPVNYCRILIRPSFWLPEAPTKISVPYRPFEELWANGVVAFTKKTIPIQSNMNGLI</sequence>
<accession>A0A177A3B5</accession>
<dbReference type="AlphaFoldDB" id="A0A177A3B5"/>
<organism evidence="1">
    <name type="scientific">Pseudogymnoascus destructans</name>
    <dbReference type="NCBI Taxonomy" id="655981"/>
    <lineage>
        <taxon>Eukaryota</taxon>
        <taxon>Fungi</taxon>
        <taxon>Dikarya</taxon>
        <taxon>Ascomycota</taxon>
        <taxon>Pezizomycotina</taxon>
        <taxon>Leotiomycetes</taxon>
        <taxon>Thelebolales</taxon>
        <taxon>Thelebolaceae</taxon>
        <taxon>Pseudogymnoascus</taxon>
    </lineage>
</organism>
<dbReference type="GeneID" id="36290353"/>
<protein>
    <submittedName>
        <fullName evidence="1">Uncharacterized protein</fullName>
    </submittedName>
</protein>